<evidence type="ECO:0000313" key="2">
    <source>
        <dbReference type="Proteomes" id="UP001055172"/>
    </source>
</evidence>
<reference evidence="1 2" key="1">
    <citation type="submission" date="2021-07" db="EMBL/GenBank/DDBJ databases">
        <title>Genome data of Colletotrichum spaethianum.</title>
        <authorList>
            <person name="Utami Y.D."/>
            <person name="Hiruma K."/>
        </authorList>
    </citation>
    <scope>NUCLEOTIDE SEQUENCE [LARGE SCALE GENOMIC DNA]</scope>
    <source>
        <strain evidence="1 2">MAFF 242679</strain>
    </source>
</reference>
<accession>A0AA37GQ02</accession>
<dbReference type="Proteomes" id="UP001055172">
    <property type="component" value="Unassembled WGS sequence"/>
</dbReference>
<gene>
    <name evidence="1" type="ORF">ColLi_07848</name>
</gene>
<protein>
    <submittedName>
        <fullName evidence="1">Reducing polyketide synthase rdc5</fullName>
    </submittedName>
</protein>
<name>A0AA37GQ02_9PEZI</name>
<proteinExistence type="predicted"/>
<organism evidence="1 2">
    <name type="scientific">Colletotrichum liriopes</name>
    <dbReference type="NCBI Taxonomy" id="708192"/>
    <lineage>
        <taxon>Eukaryota</taxon>
        <taxon>Fungi</taxon>
        <taxon>Dikarya</taxon>
        <taxon>Ascomycota</taxon>
        <taxon>Pezizomycotina</taxon>
        <taxon>Sordariomycetes</taxon>
        <taxon>Hypocreomycetidae</taxon>
        <taxon>Glomerellales</taxon>
        <taxon>Glomerellaceae</taxon>
        <taxon>Colletotrichum</taxon>
        <taxon>Colletotrichum spaethianum species complex</taxon>
    </lineage>
</organism>
<dbReference type="AlphaFoldDB" id="A0AA37GQ02"/>
<evidence type="ECO:0000313" key="1">
    <source>
        <dbReference type="EMBL" id="GJC85010.1"/>
    </source>
</evidence>
<dbReference type="Gene3D" id="1.10.1200.10">
    <property type="entry name" value="ACP-like"/>
    <property type="match status" value="1"/>
</dbReference>
<dbReference type="EMBL" id="BPPX01000016">
    <property type="protein sequence ID" value="GJC85010.1"/>
    <property type="molecule type" value="Genomic_DNA"/>
</dbReference>
<sequence>MGSSQEEASVDYIGLVTAATTLKDAGEIVAQGLIQKLAKSLSVPPGSLDVTKPACVLGVDSLIAVEIWYWFAKNFLIEAPALVSIKNQSLTDLRVDAARKAVEGQKTTS</sequence>
<keyword evidence="2" id="KW-1185">Reference proteome</keyword>
<comment type="caution">
    <text evidence="1">The sequence shown here is derived from an EMBL/GenBank/DDBJ whole genome shotgun (WGS) entry which is preliminary data.</text>
</comment>
<dbReference type="InterPro" id="IPR036736">
    <property type="entry name" value="ACP-like_sf"/>
</dbReference>
<dbReference type="SUPFAM" id="SSF47336">
    <property type="entry name" value="ACP-like"/>
    <property type="match status" value="1"/>
</dbReference>